<feature type="transmembrane region" description="Helical" evidence="1">
    <location>
        <begin position="58"/>
        <end position="76"/>
    </location>
</feature>
<organism evidence="2 3">
    <name type="scientific">Mycolicibacter heraklionensis</name>
    <dbReference type="NCBI Taxonomy" id="512402"/>
    <lineage>
        <taxon>Bacteria</taxon>
        <taxon>Bacillati</taxon>
        <taxon>Actinomycetota</taxon>
        <taxon>Actinomycetes</taxon>
        <taxon>Mycobacteriales</taxon>
        <taxon>Mycobacteriaceae</taxon>
        <taxon>Mycolicibacter</taxon>
    </lineage>
</organism>
<dbReference type="EMBL" id="CP080997">
    <property type="protein sequence ID" value="QZA09918.1"/>
    <property type="molecule type" value="Genomic_DNA"/>
</dbReference>
<evidence type="ECO:0000256" key="1">
    <source>
        <dbReference type="SAM" id="Phobius"/>
    </source>
</evidence>
<evidence type="ECO:0008006" key="4">
    <source>
        <dbReference type="Google" id="ProtNLM"/>
    </source>
</evidence>
<accession>A0A9X7ZJW4</accession>
<keyword evidence="1" id="KW-0812">Transmembrane</keyword>
<feature type="transmembrane region" description="Helical" evidence="1">
    <location>
        <begin position="7"/>
        <end position="29"/>
    </location>
</feature>
<proteinExistence type="predicted"/>
<evidence type="ECO:0000313" key="2">
    <source>
        <dbReference type="EMBL" id="QZA09918.1"/>
    </source>
</evidence>
<reference evidence="2" key="1">
    <citation type="submission" date="2021-08" db="EMBL/GenBank/DDBJ databases">
        <title>Whole genome sequencing of non-tuberculosis mycobacteria type-strains.</title>
        <authorList>
            <person name="Igarashi Y."/>
            <person name="Osugi A."/>
            <person name="Mitarai S."/>
        </authorList>
    </citation>
    <scope>NUCLEOTIDE SEQUENCE</scope>
    <source>
        <strain evidence="2">JCM 30995</strain>
    </source>
</reference>
<sequence>MVRTAPVLRALVELALAAAAAAGCAMSWLQVRYLVLVAPVIDSEPATTSVTYQPRMLLLAWALATAAGVLAVVGTARLRRARRAPAVGYPTGVSSTG</sequence>
<keyword evidence="1" id="KW-1133">Transmembrane helix</keyword>
<dbReference type="Proteomes" id="UP000825008">
    <property type="component" value="Chromosome"/>
</dbReference>
<protein>
    <recommendedName>
        <fullName evidence="4">Transmembrane protein</fullName>
    </recommendedName>
</protein>
<name>A0A9X7ZJW4_9MYCO</name>
<keyword evidence="1" id="KW-0472">Membrane</keyword>
<gene>
    <name evidence="2" type="ORF">K3U94_02965</name>
</gene>
<dbReference type="KEGG" id="mher:K3U94_02965"/>
<dbReference type="PROSITE" id="PS51257">
    <property type="entry name" value="PROKAR_LIPOPROTEIN"/>
    <property type="match status" value="1"/>
</dbReference>
<evidence type="ECO:0000313" key="3">
    <source>
        <dbReference type="Proteomes" id="UP000825008"/>
    </source>
</evidence>
<dbReference type="AlphaFoldDB" id="A0A9X7ZJW4"/>